<name>A0A9P6GS44_9PLEO</name>
<gene>
    <name evidence="1" type="ORF">PMIN01_02991</name>
</gene>
<dbReference type="EMBL" id="WJXW01000002">
    <property type="protein sequence ID" value="KAF9740356.1"/>
    <property type="molecule type" value="Genomic_DNA"/>
</dbReference>
<reference evidence="1" key="1">
    <citation type="journal article" date="2020" name="Mol. Plant Microbe Interact.">
        <title>Genome Sequence of the Biocontrol Agent Coniothyrium minitans strain Conio (IMI 134523).</title>
        <authorList>
            <person name="Patel D."/>
            <person name="Shittu T.A."/>
            <person name="Baroncelli R."/>
            <person name="Muthumeenakshi S."/>
            <person name="Osborne T.H."/>
            <person name="Janganan T.K."/>
            <person name="Sreenivasaprasad S."/>
        </authorList>
    </citation>
    <scope>NUCLEOTIDE SEQUENCE</scope>
    <source>
        <strain evidence="1">Conio</strain>
    </source>
</reference>
<dbReference type="AlphaFoldDB" id="A0A9P6GS44"/>
<keyword evidence="2" id="KW-1185">Reference proteome</keyword>
<protein>
    <submittedName>
        <fullName evidence="1">Uncharacterized protein</fullName>
    </submittedName>
</protein>
<sequence>MWKLETDLQDLNFSTDSKGRVFKNPEVQKATDPAVLCASIMDSEAQEDTRILAVCGIPVEDSSSTEDGWLYSDFYAFQHLLEGVVANQVWIANASNRELVTGHKAFLHGNPFHDRKVVLNYDMVRKGFGDKVVEVREARAKNQHLLVLNFSHGFECGGGWWLGWSGNRSCLLSRKRFEELVAGDLDVTVVSTSCYGGQWCVDLDSRRTFLAAAGESVQSESWNGSKSVGRKCGGIFASNLLNTWREEAELAQSLQKEGKDAGASERTFKGFAGAVWDNLQKLDRFGMSHKIRTAAQDEDWDSGWSFLQSSETSPSKNSFANRSLKWTDEVGSYQEMLESKLHVSFGGNLSAARRQACALIELYMMSFPGRSSMASNTALQGRIDKIKKPSFEANWEVTTSVIQGVAFRLELAYMATQLMETMGLKLPGGRTCNDVDMNEIEPHLEKKNPENWAWILSQTSDLLPQPMAELGQGVGWPKPWKFVAATLFMADGFKTRAEVLSEIAKAERILLENFSEKRKCLERIPEVRGRKKDWCDALKKRLRSLSPEKVSKRW</sequence>
<dbReference type="Proteomes" id="UP000756921">
    <property type="component" value="Unassembled WGS sequence"/>
</dbReference>
<organism evidence="1 2">
    <name type="scientific">Paraphaeosphaeria minitans</name>
    <dbReference type="NCBI Taxonomy" id="565426"/>
    <lineage>
        <taxon>Eukaryota</taxon>
        <taxon>Fungi</taxon>
        <taxon>Dikarya</taxon>
        <taxon>Ascomycota</taxon>
        <taxon>Pezizomycotina</taxon>
        <taxon>Dothideomycetes</taxon>
        <taxon>Pleosporomycetidae</taxon>
        <taxon>Pleosporales</taxon>
        <taxon>Massarineae</taxon>
        <taxon>Didymosphaeriaceae</taxon>
        <taxon>Paraphaeosphaeria</taxon>
    </lineage>
</organism>
<evidence type="ECO:0000313" key="1">
    <source>
        <dbReference type="EMBL" id="KAF9740356.1"/>
    </source>
</evidence>
<evidence type="ECO:0000313" key="2">
    <source>
        <dbReference type="Proteomes" id="UP000756921"/>
    </source>
</evidence>
<comment type="caution">
    <text evidence="1">The sequence shown here is derived from an EMBL/GenBank/DDBJ whole genome shotgun (WGS) entry which is preliminary data.</text>
</comment>
<proteinExistence type="predicted"/>
<accession>A0A9P6GS44</accession>
<dbReference type="OrthoDB" id="3794541at2759"/>